<proteinExistence type="predicted"/>
<dbReference type="InterPro" id="IPR028087">
    <property type="entry name" value="Tad_N"/>
</dbReference>
<feature type="domain" description="Putative Flp pilus-assembly TadG-like N-terminal" evidence="2">
    <location>
        <begin position="17"/>
        <end position="63"/>
    </location>
</feature>
<reference evidence="4" key="1">
    <citation type="journal article" date="2019" name="Int. J. Syst. Evol. Microbiol.">
        <title>The Global Catalogue of Microorganisms (GCM) 10K type strain sequencing project: providing services to taxonomists for standard genome sequencing and annotation.</title>
        <authorList>
            <consortium name="The Broad Institute Genomics Platform"/>
            <consortium name="The Broad Institute Genome Sequencing Center for Infectious Disease"/>
            <person name="Wu L."/>
            <person name="Ma J."/>
        </authorList>
    </citation>
    <scope>NUCLEOTIDE SEQUENCE [LARGE SCALE GENOMIC DNA]</scope>
    <source>
        <strain evidence="4">WYCCWR 12678</strain>
    </source>
</reference>
<protein>
    <submittedName>
        <fullName evidence="3">TadE/TadG family type IV pilus assembly protein</fullName>
    </submittedName>
</protein>
<dbReference type="Pfam" id="PF13400">
    <property type="entry name" value="Tad"/>
    <property type="match status" value="1"/>
</dbReference>
<dbReference type="Proteomes" id="UP001596002">
    <property type="component" value="Unassembled WGS sequence"/>
</dbReference>
<dbReference type="EMBL" id="JBHSHC010000093">
    <property type="protein sequence ID" value="MFC4767937.1"/>
    <property type="molecule type" value="Genomic_DNA"/>
</dbReference>
<sequence>MKRMLGCLDQLKKNEKGAVILLVAAGMTVFFGLTALVIDGGNLYLERARLQKAMDAAVLAGAQELPNRSDLAKQEAQRAAAANGVPASELAIEFDNANTIIRASSVRTKQLIFGRAVGIPDPPVGAAAKVQLRPLTSATGVIPLGVDSSRSLSFGDPVVMKAGEATVGNFGALVLTGPGASNYQKDLQNGFQNELSIGNILDTQTGNLVGPTKKAMQDRIDRCPYHGSATYYDYPKDCPLVVLIPVYKPVVIDQNQVKRIEVVGFASFFLEKVGSSKDSAEVIGRFIQTAYSGANSTSQANYGAYGYKLVD</sequence>
<keyword evidence="4" id="KW-1185">Reference proteome</keyword>
<keyword evidence="1" id="KW-1133">Transmembrane helix</keyword>
<organism evidence="3 4">
    <name type="scientific">Effusibacillus consociatus</name>
    <dbReference type="NCBI Taxonomy" id="1117041"/>
    <lineage>
        <taxon>Bacteria</taxon>
        <taxon>Bacillati</taxon>
        <taxon>Bacillota</taxon>
        <taxon>Bacilli</taxon>
        <taxon>Bacillales</taxon>
        <taxon>Alicyclobacillaceae</taxon>
        <taxon>Effusibacillus</taxon>
    </lineage>
</organism>
<gene>
    <name evidence="3" type="ORF">ACFO8Q_11290</name>
</gene>
<evidence type="ECO:0000313" key="4">
    <source>
        <dbReference type="Proteomes" id="UP001596002"/>
    </source>
</evidence>
<name>A0ABV9Q5H9_9BACL</name>
<keyword evidence="1" id="KW-0812">Transmembrane</keyword>
<evidence type="ECO:0000259" key="2">
    <source>
        <dbReference type="Pfam" id="PF13400"/>
    </source>
</evidence>
<comment type="caution">
    <text evidence="3">The sequence shown here is derived from an EMBL/GenBank/DDBJ whole genome shotgun (WGS) entry which is preliminary data.</text>
</comment>
<evidence type="ECO:0000256" key="1">
    <source>
        <dbReference type="SAM" id="Phobius"/>
    </source>
</evidence>
<feature type="transmembrane region" description="Helical" evidence="1">
    <location>
        <begin position="20"/>
        <end position="45"/>
    </location>
</feature>
<keyword evidence="1" id="KW-0472">Membrane</keyword>
<accession>A0ABV9Q5H9</accession>
<dbReference type="RefSeq" id="WP_380025857.1">
    <property type="nucleotide sequence ID" value="NZ_JBHSHC010000093.1"/>
</dbReference>
<evidence type="ECO:0000313" key="3">
    <source>
        <dbReference type="EMBL" id="MFC4767937.1"/>
    </source>
</evidence>